<feature type="chain" id="PRO_5042254308" evidence="1">
    <location>
        <begin position="26"/>
        <end position="195"/>
    </location>
</feature>
<proteinExistence type="predicted"/>
<organism evidence="2">
    <name type="scientific">Herbaspirillum huttiense subsp. nephrolepidis</name>
    <dbReference type="NCBI Taxonomy" id="3075126"/>
    <lineage>
        <taxon>Bacteria</taxon>
        <taxon>Pseudomonadati</taxon>
        <taxon>Pseudomonadota</taxon>
        <taxon>Betaproteobacteria</taxon>
        <taxon>Burkholderiales</taxon>
        <taxon>Oxalobacteraceae</taxon>
        <taxon>Herbaspirillum</taxon>
    </lineage>
</organism>
<accession>A0AAE4GA26</accession>
<dbReference type="EMBL" id="JAVRAA010000005">
    <property type="protein sequence ID" value="MDT0337344.1"/>
    <property type="molecule type" value="Genomic_DNA"/>
</dbReference>
<dbReference type="AlphaFoldDB" id="A0AAE4GA26"/>
<comment type="caution">
    <text evidence="2">The sequence shown here is derived from an EMBL/GenBank/DDBJ whole genome shotgun (WGS) entry which is preliminary data.</text>
</comment>
<dbReference type="RefSeq" id="WP_284076813.1">
    <property type="nucleotide sequence ID" value="NZ_JAVLSM010000007.1"/>
</dbReference>
<gene>
    <name evidence="2" type="ORF">RJN63_10940</name>
</gene>
<keyword evidence="1" id="KW-0732">Signal</keyword>
<name>A0AAE4GA26_9BURK</name>
<evidence type="ECO:0000256" key="1">
    <source>
        <dbReference type="SAM" id="SignalP"/>
    </source>
</evidence>
<feature type="signal peptide" evidence="1">
    <location>
        <begin position="1"/>
        <end position="25"/>
    </location>
</feature>
<protein>
    <submittedName>
        <fullName evidence="2">Uncharacterized protein</fullName>
    </submittedName>
</protein>
<sequence length="195" mass="21753">MKIKIGLAAKACLVVTMISPAISHAEVYAQAGYRERQDGVILMTQTCTADKTGQLKYAVGRLRGHVREGCYLINHRGNAVVRWQDGSVEEIPAGRFDVKAIPKVPTTKTSKAWLVVGGKEKCIRLENTLEVEFEQLTQRWGNRITLLNKPHDSDGYRSFFVAAKDSDGQDYAFTVTDSQPSCFKMNDIWQKNGGK</sequence>
<evidence type="ECO:0000313" key="2">
    <source>
        <dbReference type="EMBL" id="MDT0337344.1"/>
    </source>
</evidence>
<reference evidence="2" key="1">
    <citation type="submission" date="2023-02" db="EMBL/GenBank/DDBJ databases">
        <title>Description of Herbaspirillum huttiense subsp. nephrolepsisexaltata and Herbaspirillum huttiense subsp. lycopersicon.</title>
        <authorList>
            <person name="Poudel M."/>
            <person name="Sharma A."/>
            <person name="Goss E."/>
            <person name="Tapia J.H."/>
            <person name="Harmon C.M."/>
            <person name="Jones J.B."/>
        </authorList>
    </citation>
    <scope>NUCLEOTIDE SEQUENCE</scope>
    <source>
        <strain evidence="2">NC40101</strain>
    </source>
</reference>